<feature type="transmembrane region" description="Helical" evidence="7">
    <location>
        <begin position="549"/>
        <end position="576"/>
    </location>
</feature>
<keyword evidence="11" id="KW-1185">Reference proteome</keyword>
<dbReference type="EMBL" id="KE503208">
    <property type="protein sequence ID" value="EPX70832.1"/>
    <property type="molecule type" value="Genomic_DNA"/>
</dbReference>
<feature type="chain" id="PRO_5004554398" evidence="8">
    <location>
        <begin position="22"/>
        <end position="694"/>
    </location>
</feature>
<dbReference type="SMART" id="SM01320">
    <property type="entry name" value="TRP_N"/>
    <property type="match status" value="1"/>
</dbReference>
<dbReference type="InterPro" id="IPR010308">
    <property type="entry name" value="TRP_C"/>
</dbReference>
<dbReference type="HOGENOM" id="CLU_399638_0_0_1"/>
<name>S9PS63_SCHOY</name>
<dbReference type="OrthoDB" id="5212126at2759"/>
<reference evidence="10 11" key="1">
    <citation type="journal article" date="2011" name="Science">
        <title>Comparative functional genomics of the fission yeasts.</title>
        <authorList>
            <person name="Rhind N."/>
            <person name="Chen Z."/>
            <person name="Yassour M."/>
            <person name="Thompson D.A."/>
            <person name="Haas B.J."/>
            <person name="Habib N."/>
            <person name="Wapinski I."/>
            <person name="Roy S."/>
            <person name="Lin M.F."/>
            <person name="Heiman D.I."/>
            <person name="Young S.K."/>
            <person name="Furuya K."/>
            <person name="Guo Y."/>
            <person name="Pidoux A."/>
            <person name="Chen H.M."/>
            <person name="Robbertse B."/>
            <person name="Goldberg J.M."/>
            <person name="Aoki K."/>
            <person name="Bayne E.H."/>
            <person name="Berlin A.M."/>
            <person name="Desjardins C.A."/>
            <person name="Dobbs E."/>
            <person name="Dukaj L."/>
            <person name="Fan L."/>
            <person name="FitzGerald M.G."/>
            <person name="French C."/>
            <person name="Gujja S."/>
            <person name="Hansen K."/>
            <person name="Keifenheim D."/>
            <person name="Levin J.Z."/>
            <person name="Mosher R.A."/>
            <person name="Mueller C.A."/>
            <person name="Pfiffner J."/>
            <person name="Priest M."/>
            <person name="Russ C."/>
            <person name="Smialowska A."/>
            <person name="Swoboda P."/>
            <person name="Sykes S.M."/>
            <person name="Vaughn M."/>
            <person name="Vengrova S."/>
            <person name="Yoder R."/>
            <person name="Zeng Q."/>
            <person name="Allshire R."/>
            <person name="Baulcombe D."/>
            <person name="Birren B.W."/>
            <person name="Brown W."/>
            <person name="Ekwall K."/>
            <person name="Kellis M."/>
            <person name="Leatherwood J."/>
            <person name="Levin H."/>
            <person name="Margalit H."/>
            <person name="Martienssen R."/>
            <person name="Nieduszynski C.A."/>
            <person name="Spatafora J.W."/>
            <person name="Friedman N."/>
            <person name="Dalgaard J.Z."/>
            <person name="Baumann P."/>
            <person name="Niki H."/>
            <person name="Regev A."/>
            <person name="Nusbaum C."/>
        </authorList>
    </citation>
    <scope>NUCLEOTIDE SEQUENCE [LARGE SCALE GENOMIC DNA]</scope>
    <source>
        <strain evidence="11">yFS286</strain>
    </source>
</reference>
<dbReference type="GO" id="GO:0009272">
    <property type="term" value="P:fungal-type cell wall biogenesis"/>
    <property type="evidence" value="ECO:0007669"/>
    <property type="project" value="TreeGrafter"/>
</dbReference>
<dbReference type="PANTHER" id="PTHR31145:SF7">
    <property type="entry name" value="TRP-LIKE ION CHANNEL"/>
    <property type="match status" value="1"/>
</dbReference>
<dbReference type="GO" id="GO:0005886">
    <property type="term" value="C:plasma membrane"/>
    <property type="evidence" value="ECO:0007669"/>
    <property type="project" value="EnsemblFungi"/>
</dbReference>
<feature type="transmembrane region" description="Helical" evidence="7">
    <location>
        <begin position="182"/>
        <end position="204"/>
    </location>
</feature>
<accession>S9PS63</accession>
<feature type="transmembrane region" description="Helical" evidence="7">
    <location>
        <begin position="521"/>
        <end position="543"/>
    </location>
</feature>
<evidence type="ECO:0000256" key="3">
    <source>
        <dbReference type="ARBA" id="ARBA00022692"/>
    </source>
</evidence>
<dbReference type="RefSeq" id="XP_013020421.1">
    <property type="nucleotide sequence ID" value="XM_013164967.1"/>
</dbReference>
<evidence type="ECO:0000256" key="1">
    <source>
        <dbReference type="ARBA" id="ARBA00004141"/>
    </source>
</evidence>
<protein>
    <submittedName>
        <fullName evidence="10">Trp-like ion channel</fullName>
    </submittedName>
</protein>
<evidence type="ECO:0000313" key="11">
    <source>
        <dbReference type="Proteomes" id="UP000016088"/>
    </source>
</evidence>
<feature type="transmembrane region" description="Helical" evidence="7">
    <location>
        <begin position="407"/>
        <end position="427"/>
    </location>
</feature>
<evidence type="ECO:0000313" key="10">
    <source>
        <dbReference type="EMBL" id="EPX70832.1"/>
    </source>
</evidence>
<comment type="subcellular location">
    <subcellularLocation>
        <location evidence="1">Membrane</location>
        <topology evidence="1">Multi-pass membrane protein</topology>
    </subcellularLocation>
</comment>
<evidence type="ECO:0000256" key="8">
    <source>
        <dbReference type="SAM" id="SignalP"/>
    </source>
</evidence>
<dbReference type="GeneID" id="25033089"/>
<evidence type="ECO:0000256" key="6">
    <source>
        <dbReference type="ARBA" id="ARBA00023136"/>
    </source>
</evidence>
<dbReference type="OMA" id="GCFQAVM"/>
<dbReference type="Pfam" id="PF14558">
    <property type="entry name" value="TRP_N"/>
    <property type="match status" value="1"/>
</dbReference>
<proteinExistence type="inferred from homology"/>
<evidence type="ECO:0000256" key="2">
    <source>
        <dbReference type="ARBA" id="ARBA00010642"/>
    </source>
</evidence>
<dbReference type="GO" id="GO:0055085">
    <property type="term" value="P:transmembrane transport"/>
    <property type="evidence" value="ECO:0007669"/>
    <property type="project" value="TreeGrafter"/>
</dbReference>
<gene>
    <name evidence="10" type="ORF">SOCG_04125</name>
</gene>
<dbReference type="GO" id="GO:0032153">
    <property type="term" value="C:cell division site"/>
    <property type="evidence" value="ECO:0007669"/>
    <property type="project" value="EnsemblFungi"/>
</dbReference>
<keyword evidence="4 8" id="KW-0732">Signal</keyword>
<feature type="domain" description="ML-like" evidence="9">
    <location>
        <begin position="31"/>
        <end position="179"/>
    </location>
</feature>
<dbReference type="Pfam" id="PF06011">
    <property type="entry name" value="TRP"/>
    <property type="match status" value="1"/>
</dbReference>
<dbReference type="Proteomes" id="UP000016088">
    <property type="component" value="Unassembled WGS sequence"/>
</dbReference>
<feature type="transmembrane region" description="Helical" evidence="7">
    <location>
        <begin position="468"/>
        <end position="489"/>
    </location>
</feature>
<feature type="transmembrane region" description="Helical" evidence="7">
    <location>
        <begin position="329"/>
        <end position="353"/>
    </location>
</feature>
<comment type="similarity">
    <text evidence="2">Belongs to the transient receptor potential (TRP) ion channel family.</text>
</comment>
<evidence type="ECO:0000259" key="9">
    <source>
        <dbReference type="SMART" id="SM01320"/>
    </source>
</evidence>
<dbReference type="eggNOG" id="ENOG502R5MY">
    <property type="taxonomic scope" value="Eukaryota"/>
</dbReference>
<dbReference type="InterPro" id="IPR040241">
    <property type="entry name" value="TRP_Flc/Pkd2-like"/>
</dbReference>
<keyword evidence="6 7" id="KW-0472">Membrane</keyword>
<evidence type="ECO:0000256" key="4">
    <source>
        <dbReference type="ARBA" id="ARBA00022729"/>
    </source>
</evidence>
<keyword evidence="3 7" id="KW-0812">Transmembrane</keyword>
<sequence>MICVLIVLLTLICGLILPSEGLIRIKKRPDNRLYTAEYTSCMQDSLVSFDRFDATYYSRNLSIVLDIHGRSNLDANVTFDIVVDAYGSQRARFTFDPCDMNLGNVCPIKKDSIIEAQGVLPISYQDVKMVPNLAWTIPDFEGFVKFRMYRTEDLENSSINEAQSLACISASLKNGHTFQKRVILALSIFSFCLAIVGFLGFCAIGMKHDLYMLRPVITNSMPSIQYIVDFLHCIVLTSAVGVEQPKILVSWSSNFAWIIGLIPDKKLKNSINSFLKHSGGDRNSRSIDIQRRTTTAFKSEDSIIGTYSGLVGLANKLHIPSNDLFTLSLIWFVISIGIIGGIMFGFLCINTLFQKLYFKHLPSCNNNAVECWKRLLCNALMKWVFLCLPILIMFSCFQFTLRDAYGPVILAAILLALLVGIFAWCFISLAKTIRNNQYVNKNSKEESLPDQNVLPWLSWMYMSLKERYWYFFLIRFTVVLLSGLFFALLQNHGKAQAIVLFIFEVLATASLIGFRPYFGLYSMMCALLVSIVRLLSMALLIPMAFNSNIIFKVVIGIVIIIVQGLAFSALTIWGFLNFLSLLGTLCSATKYQPKWLLQTIQQDEQLDIGDHKQNEKKEDPALSSLLLENTSFEREKEAPCLHYENNCPITREESFTAIPMSMHPSPKSSHSFSDFSEIQRTPPEFYRPFSNPFE</sequence>
<feature type="signal peptide" evidence="8">
    <location>
        <begin position="1"/>
        <end position="21"/>
    </location>
</feature>
<feature type="transmembrane region" description="Helical" evidence="7">
    <location>
        <begin position="383"/>
        <end position="401"/>
    </location>
</feature>
<keyword evidence="5 7" id="KW-1133">Transmembrane helix</keyword>
<evidence type="ECO:0000256" key="7">
    <source>
        <dbReference type="SAM" id="Phobius"/>
    </source>
</evidence>
<dbReference type="InterPro" id="IPR032800">
    <property type="entry name" value="TRP_N"/>
</dbReference>
<evidence type="ECO:0000256" key="5">
    <source>
        <dbReference type="ARBA" id="ARBA00022989"/>
    </source>
</evidence>
<dbReference type="PANTHER" id="PTHR31145">
    <property type="entry name" value="INTEGRAL MEMBRANE PROTEIN (AFU_ORTHOLOGUE AFUA_7G01610)"/>
    <property type="match status" value="1"/>
</dbReference>
<dbReference type="AlphaFoldDB" id="S9PS63"/>
<dbReference type="VEuPathDB" id="FungiDB:SOCG_04125"/>
<organism evidence="10 11">
    <name type="scientific">Schizosaccharomyces octosporus (strain yFS286)</name>
    <name type="common">Fission yeast</name>
    <name type="synonym">Octosporomyces octosporus</name>
    <dbReference type="NCBI Taxonomy" id="483514"/>
    <lineage>
        <taxon>Eukaryota</taxon>
        <taxon>Fungi</taxon>
        <taxon>Dikarya</taxon>
        <taxon>Ascomycota</taxon>
        <taxon>Taphrinomycotina</taxon>
        <taxon>Schizosaccharomycetes</taxon>
        <taxon>Schizosaccharomycetales</taxon>
        <taxon>Schizosaccharomycetaceae</taxon>
        <taxon>Schizosaccharomyces</taxon>
    </lineage>
</organism>